<sequence>MLIQRLVSAIGLSLTAWTIYHLKFTLTVPVLSAIAVYALGSLLLEVALKKRNPSREASLTTVVWSTVWTLIASGVLFGLFSGLTSWFAYAGRAAMSNFWLWMLHMAGIVILFLAFLFVASLHISLQEVSGKAKIQHWYDAPVMGYMLTYNKGGSYLTAGTYTLLAVWAACLVDMYSMNAYGSFFAFLLLLYCFGRLTSVRGVHKNGKSAGSAKGARSAKWLGLTLVFVFVMFYFLLARDFIAVLSQLLVLVIIACILAVIMLLCFGLIKLRLFVIVKWLMILSIFPFFAAWVLFMWSFSHP</sequence>
<dbReference type="AlphaFoldDB" id="A0A3A1VI99"/>
<name>A0A3A1VI99_9BACL</name>
<keyword evidence="3" id="KW-1185">Reference proteome</keyword>
<feature type="transmembrane region" description="Helical" evidence="1">
    <location>
        <begin position="220"/>
        <end position="237"/>
    </location>
</feature>
<keyword evidence="1" id="KW-0812">Transmembrane</keyword>
<evidence type="ECO:0000256" key="1">
    <source>
        <dbReference type="SAM" id="Phobius"/>
    </source>
</evidence>
<reference evidence="2 3" key="1">
    <citation type="submission" date="2018-09" db="EMBL/GenBank/DDBJ databases">
        <title>Paenibacillus aracenensis nov. sp. isolated from a cave in southern Spain.</title>
        <authorList>
            <person name="Jurado V."/>
            <person name="Gutierrez-Patricio S."/>
            <person name="Gonzalez-Pimentel J.L."/>
            <person name="Miller A.Z."/>
            <person name="Laiz L."/>
            <person name="Saiz-Jimenez C."/>
        </authorList>
    </citation>
    <scope>NUCLEOTIDE SEQUENCE [LARGE SCALE GENOMIC DNA]</scope>
    <source>
        <strain evidence="2 3">DSM 22867</strain>
    </source>
</reference>
<proteinExistence type="predicted"/>
<evidence type="ECO:0000313" key="2">
    <source>
        <dbReference type="EMBL" id="RIX60181.1"/>
    </source>
</evidence>
<evidence type="ECO:0000313" key="3">
    <source>
        <dbReference type="Proteomes" id="UP000266482"/>
    </source>
</evidence>
<keyword evidence="1" id="KW-0472">Membrane</keyword>
<organism evidence="2 3">
    <name type="scientific">Paenibacillus nanensis</name>
    <dbReference type="NCBI Taxonomy" id="393251"/>
    <lineage>
        <taxon>Bacteria</taxon>
        <taxon>Bacillati</taxon>
        <taxon>Bacillota</taxon>
        <taxon>Bacilli</taxon>
        <taxon>Bacillales</taxon>
        <taxon>Paenibacillaceae</taxon>
        <taxon>Paenibacillus</taxon>
    </lineage>
</organism>
<feature type="transmembrane region" description="Helical" evidence="1">
    <location>
        <begin position="275"/>
        <end position="298"/>
    </location>
</feature>
<feature type="transmembrane region" description="Helical" evidence="1">
    <location>
        <begin position="153"/>
        <end position="174"/>
    </location>
</feature>
<feature type="transmembrane region" description="Helical" evidence="1">
    <location>
        <begin position="28"/>
        <end position="48"/>
    </location>
</feature>
<feature type="transmembrane region" description="Helical" evidence="1">
    <location>
        <begin position="243"/>
        <end position="268"/>
    </location>
</feature>
<dbReference type="EMBL" id="QXQA01000001">
    <property type="protein sequence ID" value="RIX60181.1"/>
    <property type="molecule type" value="Genomic_DNA"/>
</dbReference>
<accession>A0A3A1VI99</accession>
<gene>
    <name evidence="2" type="ORF">D3P08_00940</name>
</gene>
<feature type="transmembrane region" description="Helical" evidence="1">
    <location>
        <begin position="180"/>
        <end position="199"/>
    </location>
</feature>
<feature type="transmembrane region" description="Helical" evidence="1">
    <location>
        <begin position="101"/>
        <end position="125"/>
    </location>
</feature>
<dbReference type="RefSeq" id="WP_119597556.1">
    <property type="nucleotide sequence ID" value="NZ_QXQA01000001.1"/>
</dbReference>
<protein>
    <submittedName>
        <fullName evidence="2">Uncharacterized protein</fullName>
    </submittedName>
</protein>
<dbReference type="Proteomes" id="UP000266482">
    <property type="component" value="Unassembled WGS sequence"/>
</dbReference>
<keyword evidence="1" id="KW-1133">Transmembrane helix</keyword>
<feature type="transmembrane region" description="Helical" evidence="1">
    <location>
        <begin position="60"/>
        <end position="89"/>
    </location>
</feature>
<comment type="caution">
    <text evidence="2">The sequence shown here is derived from an EMBL/GenBank/DDBJ whole genome shotgun (WGS) entry which is preliminary data.</text>
</comment>